<accession>A0A506Y5X7</accession>
<evidence type="ECO:0000313" key="4">
    <source>
        <dbReference type="EMBL" id="TPW76418.1"/>
    </source>
</evidence>
<keyword evidence="1" id="KW-0694">RNA-binding</keyword>
<feature type="compositionally biased region" description="Basic residues" evidence="2">
    <location>
        <begin position="1"/>
        <end position="10"/>
    </location>
</feature>
<dbReference type="SUPFAM" id="SSF55174">
    <property type="entry name" value="Alpha-L RNA-binding motif"/>
    <property type="match status" value="1"/>
</dbReference>
<evidence type="ECO:0000256" key="1">
    <source>
        <dbReference type="PROSITE-ProRule" id="PRU00182"/>
    </source>
</evidence>
<evidence type="ECO:0000259" key="3">
    <source>
        <dbReference type="SMART" id="SM00363"/>
    </source>
</evidence>
<evidence type="ECO:0000256" key="2">
    <source>
        <dbReference type="SAM" id="MobiDB-lite"/>
    </source>
</evidence>
<dbReference type="GO" id="GO:0003723">
    <property type="term" value="F:RNA binding"/>
    <property type="evidence" value="ECO:0007669"/>
    <property type="project" value="UniProtKB-KW"/>
</dbReference>
<feature type="region of interest" description="Disordered" evidence="2">
    <location>
        <begin position="185"/>
        <end position="229"/>
    </location>
</feature>
<dbReference type="Pfam" id="PF01479">
    <property type="entry name" value="S4"/>
    <property type="match status" value="1"/>
</dbReference>
<comment type="caution">
    <text evidence="4">The sequence shown here is derived from an EMBL/GenBank/DDBJ whole genome shotgun (WGS) entry which is preliminary data.</text>
</comment>
<dbReference type="AlphaFoldDB" id="A0A506Y5X7"/>
<feature type="region of interest" description="Disordered" evidence="2">
    <location>
        <begin position="1"/>
        <end position="108"/>
    </location>
</feature>
<dbReference type="InterPro" id="IPR002942">
    <property type="entry name" value="S4_RNA-bd"/>
</dbReference>
<feature type="domain" description="RNA-binding S4" evidence="3">
    <location>
        <begin position="111"/>
        <end position="174"/>
    </location>
</feature>
<reference evidence="4 5" key="1">
    <citation type="submission" date="2019-06" db="EMBL/GenBank/DDBJ databases">
        <authorList>
            <person name="Li F."/>
        </authorList>
    </citation>
    <scope>NUCLEOTIDE SEQUENCE [LARGE SCALE GENOMIC DNA]</scope>
    <source>
        <strain evidence="4 5">10F1D-1</strain>
    </source>
</reference>
<gene>
    <name evidence="4" type="ORF">FJ657_11650</name>
</gene>
<dbReference type="SMART" id="SM00363">
    <property type="entry name" value="S4"/>
    <property type="match status" value="1"/>
</dbReference>
<dbReference type="OrthoDB" id="9797176at2"/>
<dbReference type="PROSITE" id="PS50889">
    <property type="entry name" value="S4"/>
    <property type="match status" value="1"/>
</dbReference>
<proteinExistence type="predicted"/>
<name>A0A506Y5X7_9MICO</name>
<dbReference type="Proteomes" id="UP000316252">
    <property type="component" value="Unassembled WGS sequence"/>
</dbReference>
<organism evidence="4 5">
    <name type="scientific">Schumannella soli</name>
    <dbReference type="NCBI Taxonomy" id="2590779"/>
    <lineage>
        <taxon>Bacteria</taxon>
        <taxon>Bacillati</taxon>
        <taxon>Actinomycetota</taxon>
        <taxon>Actinomycetes</taxon>
        <taxon>Micrococcales</taxon>
        <taxon>Microbacteriaceae</taxon>
        <taxon>Schumannella</taxon>
    </lineage>
</organism>
<dbReference type="EMBL" id="VHQG01000002">
    <property type="protein sequence ID" value="TPW76418.1"/>
    <property type="molecule type" value="Genomic_DNA"/>
</dbReference>
<feature type="compositionally biased region" description="Basic and acidic residues" evidence="2">
    <location>
        <begin position="196"/>
        <end position="210"/>
    </location>
</feature>
<dbReference type="InterPro" id="IPR036986">
    <property type="entry name" value="S4_RNA-bd_sf"/>
</dbReference>
<keyword evidence="5" id="KW-1185">Reference proteome</keyword>
<sequence>MADRRRRRRSGRLDPAARRLSVVDRGVCDRGSGRAPRRRPDDLDDRRRRPRAGAPSRGARARAHGSVARARRSRAARRRAGRGARSRSPPRGATDPAPPSGTSRRRMSAGVRVDAWICAVRLVKTRSAASTACKAGHVRVNGERAKPAQTVVVGDHVRVLTPGGEKLVTVEKLIVKRVGAPQAAECYTDQTPPPPPKEERVVIGIRERGAGRPTKRDRRELDRLQGRRE</sequence>
<evidence type="ECO:0000313" key="5">
    <source>
        <dbReference type="Proteomes" id="UP000316252"/>
    </source>
</evidence>
<feature type="compositionally biased region" description="Basic and acidic residues" evidence="2">
    <location>
        <begin position="217"/>
        <end position="229"/>
    </location>
</feature>
<dbReference type="Gene3D" id="3.10.290.10">
    <property type="entry name" value="RNA-binding S4 domain"/>
    <property type="match status" value="1"/>
</dbReference>
<protein>
    <submittedName>
        <fullName evidence="4">RNA-binding S4 domain-containing protein</fullName>
    </submittedName>
</protein>
<feature type="compositionally biased region" description="Basic and acidic residues" evidence="2">
    <location>
        <begin position="26"/>
        <end position="47"/>
    </location>
</feature>
<feature type="compositionally biased region" description="Basic residues" evidence="2">
    <location>
        <begin position="59"/>
        <end position="85"/>
    </location>
</feature>
<dbReference type="CDD" id="cd00165">
    <property type="entry name" value="S4"/>
    <property type="match status" value="1"/>
</dbReference>